<keyword evidence="4" id="KW-1185">Reference proteome</keyword>
<dbReference type="EC" id="3.4.24.-" evidence="3"/>
<dbReference type="SUPFAM" id="SSF51261">
    <property type="entry name" value="Duplicated hybrid motif"/>
    <property type="match status" value="1"/>
</dbReference>
<evidence type="ECO:0000313" key="4">
    <source>
        <dbReference type="Proteomes" id="UP001595867"/>
    </source>
</evidence>
<dbReference type="CDD" id="cd12797">
    <property type="entry name" value="M23_peptidase"/>
    <property type="match status" value="1"/>
</dbReference>
<dbReference type="RefSeq" id="WP_378073862.1">
    <property type="nucleotide sequence ID" value="NZ_JBHSBL010000048.1"/>
</dbReference>
<keyword evidence="3" id="KW-0378">Hydrolase</keyword>
<dbReference type="GO" id="GO:0016787">
    <property type="term" value="F:hydrolase activity"/>
    <property type="evidence" value="ECO:0007669"/>
    <property type="project" value="UniProtKB-KW"/>
</dbReference>
<dbReference type="InterPro" id="IPR016047">
    <property type="entry name" value="M23ase_b-sheet_dom"/>
</dbReference>
<dbReference type="Pfam" id="PF01551">
    <property type="entry name" value="Peptidase_M23"/>
    <property type="match status" value="1"/>
</dbReference>
<dbReference type="PANTHER" id="PTHR21666">
    <property type="entry name" value="PEPTIDASE-RELATED"/>
    <property type="match status" value="1"/>
</dbReference>
<reference evidence="4" key="1">
    <citation type="journal article" date="2019" name="Int. J. Syst. Evol. Microbiol.">
        <title>The Global Catalogue of Microorganisms (GCM) 10K type strain sequencing project: providing services to taxonomists for standard genome sequencing and annotation.</title>
        <authorList>
            <consortium name="The Broad Institute Genomics Platform"/>
            <consortium name="The Broad Institute Genome Sequencing Center for Infectious Disease"/>
            <person name="Wu L."/>
            <person name="Ma J."/>
        </authorList>
    </citation>
    <scope>NUCLEOTIDE SEQUENCE [LARGE SCALE GENOMIC DNA]</scope>
    <source>
        <strain evidence="4">TBRC 5832</strain>
    </source>
</reference>
<evidence type="ECO:0000256" key="1">
    <source>
        <dbReference type="SAM" id="SignalP"/>
    </source>
</evidence>
<dbReference type="PANTHER" id="PTHR21666:SF270">
    <property type="entry name" value="MUREIN HYDROLASE ACTIVATOR ENVC"/>
    <property type="match status" value="1"/>
</dbReference>
<dbReference type="Proteomes" id="UP001595867">
    <property type="component" value="Unassembled WGS sequence"/>
</dbReference>
<protein>
    <submittedName>
        <fullName evidence="3">M23 family metallopeptidase</fullName>
        <ecNumber evidence="3">3.4.24.-</ecNumber>
    </submittedName>
</protein>
<evidence type="ECO:0000313" key="3">
    <source>
        <dbReference type="EMBL" id="MFC4072922.1"/>
    </source>
</evidence>
<keyword evidence="1" id="KW-0732">Signal</keyword>
<feature type="signal peptide" evidence="1">
    <location>
        <begin position="1"/>
        <end position="29"/>
    </location>
</feature>
<sequence length="278" mass="29316">MRLRTPVPSHRTVRAVTAAVVMAAGTVLAAAPAQAVTKAYYLPFPNGVSYRVTQGWEGSFSHTGSEYVRYAVDFAMPAGSTVVASAPGVVQDSYFSDSWGNTVVVQHPWGECTRYSHLSSRRVVAGQAIKQAQVLGAAGATGSATGAHLDFKAENCGSRYSIKMAFVEHGGSLYDSAIQGTTLTSRNRPPAVVRPVDTVGMFDPDENPSFHLLAQNAAVHSKWAFELGAAGDLPVTGDWDGNGKDSVGIFRPSGASFHLTNSLANTGQSDYIFTNGLG</sequence>
<feature type="non-terminal residue" evidence="3">
    <location>
        <position position="278"/>
    </location>
</feature>
<evidence type="ECO:0000259" key="2">
    <source>
        <dbReference type="Pfam" id="PF01551"/>
    </source>
</evidence>
<organism evidence="3 4">
    <name type="scientific">Actinoplanes subglobosus</name>
    <dbReference type="NCBI Taxonomy" id="1547892"/>
    <lineage>
        <taxon>Bacteria</taxon>
        <taxon>Bacillati</taxon>
        <taxon>Actinomycetota</taxon>
        <taxon>Actinomycetes</taxon>
        <taxon>Micromonosporales</taxon>
        <taxon>Micromonosporaceae</taxon>
        <taxon>Actinoplanes</taxon>
    </lineage>
</organism>
<name>A0ABV8J8I0_9ACTN</name>
<proteinExistence type="predicted"/>
<feature type="chain" id="PRO_5047028145" evidence="1">
    <location>
        <begin position="30"/>
        <end position="278"/>
    </location>
</feature>
<dbReference type="EMBL" id="JBHSBL010000048">
    <property type="protein sequence ID" value="MFC4072922.1"/>
    <property type="molecule type" value="Genomic_DNA"/>
</dbReference>
<dbReference type="InterPro" id="IPR050570">
    <property type="entry name" value="Cell_wall_metabolism_enzyme"/>
</dbReference>
<accession>A0ABV8J8I0</accession>
<gene>
    <name evidence="3" type="ORF">ACFO0C_49000</name>
</gene>
<dbReference type="Gene3D" id="2.70.70.10">
    <property type="entry name" value="Glucose Permease (Domain IIA)"/>
    <property type="match status" value="1"/>
</dbReference>
<comment type="caution">
    <text evidence="3">The sequence shown here is derived from an EMBL/GenBank/DDBJ whole genome shotgun (WGS) entry which is preliminary data.</text>
</comment>
<dbReference type="InterPro" id="IPR011055">
    <property type="entry name" value="Dup_hybrid_motif"/>
</dbReference>
<feature type="domain" description="M23ase beta-sheet core" evidence="2">
    <location>
        <begin position="70"/>
        <end position="155"/>
    </location>
</feature>